<evidence type="ECO:0000259" key="2">
    <source>
        <dbReference type="PROSITE" id="PS50157"/>
    </source>
</evidence>
<dbReference type="Pfam" id="PF12874">
    <property type="entry name" value="zf-met"/>
    <property type="match status" value="1"/>
</dbReference>
<dbReference type="InterPro" id="IPR013087">
    <property type="entry name" value="Znf_C2H2_type"/>
</dbReference>
<keyword evidence="1" id="KW-0863">Zinc-finger</keyword>
<organism evidence="3 4">
    <name type="scientific">Blepharisma stoltei</name>
    <dbReference type="NCBI Taxonomy" id="1481888"/>
    <lineage>
        <taxon>Eukaryota</taxon>
        <taxon>Sar</taxon>
        <taxon>Alveolata</taxon>
        <taxon>Ciliophora</taxon>
        <taxon>Postciliodesmatophora</taxon>
        <taxon>Heterotrichea</taxon>
        <taxon>Heterotrichida</taxon>
        <taxon>Blepharismidae</taxon>
        <taxon>Blepharisma</taxon>
    </lineage>
</organism>
<dbReference type="SMART" id="SM00355">
    <property type="entry name" value="ZnF_C2H2"/>
    <property type="match status" value="2"/>
</dbReference>
<dbReference type="Gene3D" id="3.30.160.60">
    <property type="entry name" value="Classic Zinc Finger"/>
    <property type="match status" value="1"/>
</dbReference>
<reference evidence="3" key="1">
    <citation type="submission" date="2021-09" db="EMBL/GenBank/DDBJ databases">
        <authorList>
            <consortium name="AG Swart"/>
            <person name="Singh M."/>
            <person name="Singh A."/>
            <person name="Seah K."/>
            <person name="Emmerich C."/>
        </authorList>
    </citation>
    <scope>NUCLEOTIDE SEQUENCE</scope>
    <source>
        <strain evidence="3">ATCC30299</strain>
    </source>
</reference>
<evidence type="ECO:0000313" key="4">
    <source>
        <dbReference type="Proteomes" id="UP001162131"/>
    </source>
</evidence>
<dbReference type="Proteomes" id="UP001162131">
    <property type="component" value="Unassembled WGS sequence"/>
</dbReference>
<keyword evidence="4" id="KW-1185">Reference proteome</keyword>
<evidence type="ECO:0000313" key="3">
    <source>
        <dbReference type="EMBL" id="CAG9329748.1"/>
    </source>
</evidence>
<accession>A0AAU9JUS3</accession>
<proteinExistence type="predicted"/>
<dbReference type="PROSITE" id="PS50157">
    <property type="entry name" value="ZINC_FINGER_C2H2_2"/>
    <property type="match status" value="2"/>
</dbReference>
<dbReference type="AlphaFoldDB" id="A0AAU9JUS3"/>
<dbReference type="PROSITE" id="PS00028">
    <property type="entry name" value="ZINC_FINGER_C2H2_1"/>
    <property type="match status" value="2"/>
</dbReference>
<dbReference type="EMBL" id="CAJZBQ010000048">
    <property type="protein sequence ID" value="CAG9329748.1"/>
    <property type="molecule type" value="Genomic_DNA"/>
</dbReference>
<dbReference type="InterPro" id="IPR036236">
    <property type="entry name" value="Znf_C2H2_sf"/>
</dbReference>
<feature type="domain" description="C2H2-type" evidence="2">
    <location>
        <begin position="127"/>
        <end position="153"/>
    </location>
</feature>
<dbReference type="SUPFAM" id="SSF57667">
    <property type="entry name" value="beta-beta-alpha zinc fingers"/>
    <property type="match status" value="1"/>
</dbReference>
<keyword evidence="1" id="KW-0479">Metal-binding</keyword>
<protein>
    <recommendedName>
        <fullName evidence="2">C2H2-type domain-containing protein</fullName>
    </recommendedName>
</protein>
<gene>
    <name evidence="3" type="ORF">BSTOLATCC_MIC49367</name>
</gene>
<name>A0AAU9JUS3_9CILI</name>
<comment type="caution">
    <text evidence="3">The sequence shown here is derived from an EMBL/GenBank/DDBJ whole genome shotgun (WGS) entry which is preliminary data.</text>
</comment>
<dbReference type="GO" id="GO:0008270">
    <property type="term" value="F:zinc ion binding"/>
    <property type="evidence" value="ECO:0007669"/>
    <property type="project" value="UniProtKB-KW"/>
</dbReference>
<keyword evidence="1" id="KW-0862">Zinc</keyword>
<sequence>MTSDSHWSNWDLLIWNILNRNPDGNFYPFYSHQSAMTGNQIEINTELECNHYGWPTGLLIDSIEFLIMVAIQCYSAENSIEDGQQNNIIENTENDSSYCSACRKSFASQQGFKQHVGKKHSNRKRAHKCSICSKKFYTKYILKTHIQNVHINK</sequence>
<feature type="domain" description="C2H2-type" evidence="2">
    <location>
        <begin position="97"/>
        <end position="125"/>
    </location>
</feature>
<evidence type="ECO:0000256" key="1">
    <source>
        <dbReference type="PROSITE-ProRule" id="PRU00042"/>
    </source>
</evidence>